<evidence type="ECO:0008006" key="14">
    <source>
        <dbReference type="Google" id="ProtNLM"/>
    </source>
</evidence>
<evidence type="ECO:0000256" key="3">
    <source>
        <dbReference type="ARBA" id="ARBA00001966"/>
    </source>
</evidence>
<dbReference type="InterPro" id="IPR029061">
    <property type="entry name" value="THDP-binding"/>
</dbReference>
<dbReference type="PANTHER" id="PTHR48084:SF4">
    <property type="entry name" value="2-OXOGLUTARATE OXIDOREDUCTASE SUBUNIT KORB"/>
    <property type="match status" value="1"/>
</dbReference>
<dbReference type="InterPro" id="IPR032686">
    <property type="entry name" value="PFO_beta_C"/>
</dbReference>
<dbReference type="SUPFAM" id="SSF52518">
    <property type="entry name" value="Thiamin diphosphate-binding fold (THDP-binding)"/>
    <property type="match status" value="1"/>
</dbReference>
<comment type="cofactor">
    <cofactor evidence="3">
        <name>[4Fe-4S] cluster</name>
        <dbReference type="ChEBI" id="CHEBI:49883"/>
    </cofactor>
</comment>
<evidence type="ECO:0000256" key="9">
    <source>
        <dbReference type="ARBA" id="ARBA00023052"/>
    </source>
</evidence>
<protein>
    <recommendedName>
        <fullName evidence="14">2-oxoacid ferredoxin oxidoreductase</fullName>
    </recommendedName>
</protein>
<feature type="domain" description="Thiamine pyrophosphate enzyme TPP-binding" evidence="10">
    <location>
        <begin position="56"/>
        <end position="192"/>
    </location>
</feature>
<dbReference type="GO" id="GO:0051536">
    <property type="term" value="F:iron-sulfur cluster binding"/>
    <property type="evidence" value="ECO:0007669"/>
    <property type="project" value="UniProtKB-KW"/>
</dbReference>
<dbReference type="EMBL" id="MNXQ01000016">
    <property type="protein sequence ID" value="OIP04030.1"/>
    <property type="molecule type" value="Genomic_DNA"/>
</dbReference>
<evidence type="ECO:0000256" key="5">
    <source>
        <dbReference type="ARBA" id="ARBA00022842"/>
    </source>
</evidence>
<dbReference type="GO" id="GO:0046872">
    <property type="term" value="F:metal ion binding"/>
    <property type="evidence" value="ECO:0007669"/>
    <property type="project" value="UniProtKB-KW"/>
</dbReference>
<comment type="cofactor">
    <cofactor evidence="1">
        <name>Mg(2+)</name>
        <dbReference type="ChEBI" id="CHEBI:18420"/>
    </cofactor>
</comment>
<dbReference type="NCBIfam" id="TIGR02177">
    <property type="entry name" value="PorB_KorB"/>
    <property type="match status" value="1"/>
</dbReference>
<dbReference type="Pfam" id="PF12367">
    <property type="entry name" value="PFO_beta_C"/>
    <property type="match status" value="1"/>
</dbReference>
<evidence type="ECO:0000256" key="8">
    <source>
        <dbReference type="ARBA" id="ARBA00023014"/>
    </source>
</evidence>
<dbReference type="GO" id="GO:0045333">
    <property type="term" value="P:cellular respiration"/>
    <property type="evidence" value="ECO:0007669"/>
    <property type="project" value="UniProtKB-ARBA"/>
</dbReference>
<keyword evidence="5" id="KW-0460">Magnesium</keyword>
<dbReference type="Gene3D" id="3.40.50.970">
    <property type="match status" value="1"/>
</dbReference>
<evidence type="ECO:0000256" key="6">
    <source>
        <dbReference type="ARBA" id="ARBA00023002"/>
    </source>
</evidence>
<dbReference type="CDD" id="cd03375">
    <property type="entry name" value="TPP_OGFOR"/>
    <property type="match status" value="1"/>
</dbReference>
<keyword evidence="9" id="KW-0786">Thiamine pyrophosphate</keyword>
<evidence type="ECO:0000313" key="13">
    <source>
        <dbReference type="Proteomes" id="UP000183605"/>
    </source>
</evidence>
<evidence type="ECO:0000256" key="4">
    <source>
        <dbReference type="ARBA" id="ARBA00022723"/>
    </source>
</evidence>
<keyword evidence="6" id="KW-0560">Oxidoreductase</keyword>
<comment type="caution">
    <text evidence="12">The sequence shown here is derived from an EMBL/GenBank/DDBJ whole genome shotgun (WGS) entry which is preliminary data.</text>
</comment>
<evidence type="ECO:0000256" key="1">
    <source>
        <dbReference type="ARBA" id="ARBA00001946"/>
    </source>
</evidence>
<dbReference type="AlphaFoldDB" id="A0A1J5BAY0"/>
<comment type="cofactor">
    <cofactor evidence="2">
        <name>thiamine diphosphate</name>
        <dbReference type="ChEBI" id="CHEBI:58937"/>
    </cofactor>
</comment>
<dbReference type="InterPro" id="IPR051457">
    <property type="entry name" value="2-oxoacid:Fd_oxidoreductase"/>
</dbReference>
<keyword evidence="8" id="KW-0411">Iron-sulfur</keyword>
<dbReference type="GO" id="GO:0030976">
    <property type="term" value="F:thiamine pyrophosphate binding"/>
    <property type="evidence" value="ECO:0007669"/>
    <property type="project" value="InterPro"/>
</dbReference>
<name>A0A1J5BAY0_9BACT</name>
<dbReference type="Pfam" id="PF02775">
    <property type="entry name" value="TPP_enzyme_C"/>
    <property type="match status" value="1"/>
</dbReference>
<reference evidence="12 13" key="1">
    <citation type="journal article" date="2016" name="Environ. Microbiol.">
        <title>Genomic resolution of a cold subsurface aquifer community provides metabolic insights for novel microbes adapted to high CO concentrations.</title>
        <authorList>
            <person name="Probst A.J."/>
            <person name="Castelle C.J."/>
            <person name="Singh A."/>
            <person name="Brown C.T."/>
            <person name="Anantharaman K."/>
            <person name="Sharon I."/>
            <person name="Hug L.A."/>
            <person name="Burstein D."/>
            <person name="Emerson J.B."/>
            <person name="Thomas B.C."/>
            <person name="Banfield J.F."/>
        </authorList>
    </citation>
    <scope>NUCLEOTIDE SEQUENCE [LARGE SCALE GENOMIC DNA]</scope>
    <source>
        <strain evidence="12">CG2_30_44_31</strain>
    </source>
</reference>
<evidence type="ECO:0000259" key="10">
    <source>
        <dbReference type="Pfam" id="PF02775"/>
    </source>
</evidence>
<proteinExistence type="predicted"/>
<accession>A0A1J5BAY0</accession>
<dbReference type="Proteomes" id="UP000183605">
    <property type="component" value="Unassembled WGS sequence"/>
</dbReference>
<evidence type="ECO:0000259" key="11">
    <source>
        <dbReference type="Pfam" id="PF12367"/>
    </source>
</evidence>
<organism evidence="12 13">
    <name type="scientific">Candidatus Beckwithbacteria bacterium CG2_30_44_31</name>
    <dbReference type="NCBI Taxonomy" id="1805035"/>
    <lineage>
        <taxon>Bacteria</taxon>
        <taxon>Candidatus Beckwithiibacteriota</taxon>
    </lineage>
</organism>
<gene>
    <name evidence="12" type="ORF">AUK18_00815</name>
</gene>
<evidence type="ECO:0000256" key="7">
    <source>
        <dbReference type="ARBA" id="ARBA00023004"/>
    </source>
</evidence>
<dbReference type="InterPro" id="IPR011766">
    <property type="entry name" value="TPP_enzyme_TPP-bd"/>
</dbReference>
<evidence type="ECO:0000313" key="12">
    <source>
        <dbReference type="EMBL" id="OIP04030.1"/>
    </source>
</evidence>
<feature type="domain" description="Pyruvate ferredoxin oxidoreductase beta subunit C-terminal" evidence="11">
    <location>
        <begin position="196"/>
        <end position="255"/>
    </location>
</feature>
<dbReference type="GO" id="GO:0016625">
    <property type="term" value="F:oxidoreductase activity, acting on the aldehyde or oxo group of donors, iron-sulfur protein as acceptor"/>
    <property type="evidence" value="ECO:0007669"/>
    <property type="project" value="UniProtKB-ARBA"/>
</dbReference>
<dbReference type="InterPro" id="IPR011896">
    <property type="entry name" value="OFOB"/>
</dbReference>
<keyword evidence="4" id="KW-0479">Metal-binding</keyword>
<sequence>MIKRTTKINPTWCPGCGNFGIFGALRLALDQLNILPHQLTFVYDIGCSGNMADFSYGYGFHSLHGRALPIAAGIKLANPKLPVIAIIGDGGCFGEGLGHFISLARGNHDIVVFSHDNYLYSLTTGQMSPTTKKGTITASTPNGSVEEAFNPLANAIINHATFVARGFAGNISHLSALIVAAIKHRGFSFIDILQPCVTYNKNMPYDWYRKHIYQLEATDYDPTNKIMALQKSLETDRLPIGIFYEINKPTYHEQVLPASPTTLAEADISHINLPS</sequence>
<dbReference type="PANTHER" id="PTHR48084">
    <property type="entry name" value="2-OXOGLUTARATE OXIDOREDUCTASE SUBUNIT KORB-RELATED"/>
    <property type="match status" value="1"/>
</dbReference>
<evidence type="ECO:0000256" key="2">
    <source>
        <dbReference type="ARBA" id="ARBA00001964"/>
    </source>
</evidence>
<keyword evidence="7" id="KW-0408">Iron</keyword>